<dbReference type="Pfam" id="PF01094">
    <property type="entry name" value="ANF_receptor"/>
    <property type="match status" value="1"/>
</dbReference>
<dbReference type="EMBL" id="CAXITT010000249">
    <property type="protein sequence ID" value="CAL1537098.1"/>
    <property type="molecule type" value="Genomic_DNA"/>
</dbReference>
<feature type="non-terminal residue" evidence="6">
    <location>
        <position position="157"/>
    </location>
</feature>
<dbReference type="Gene3D" id="3.40.50.2300">
    <property type="match status" value="1"/>
</dbReference>
<dbReference type="PANTHER" id="PTHR44755">
    <property type="entry name" value="NATRIURETIC PEPTIDE RECEPTOR 3-RELATED"/>
    <property type="match status" value="1"/>
</dbReference>
<sequence>VDHHARVTFEAHVLAIFPFDRSFGFGFYELSVAMSLAEENIAKRNFTNKIKFYFRFADSECNEKDAAMAFITHYFAQQVSVVIGPFCDYSLSSVGSYAPYWNIPVVSPGGFSHEYDKRGEDFNTLTRVGGTLETMSGLLFTFMHRSNWTKFVIIYEP</sequence>
<accession>A0AAV2HYB2</accession>
<dbReference type="InterPro" id="IPR052612">
    <property type="entry name" value="ANP_Clearance_Receptor"/>
</dbReference>
<keyword evidence="3" id="KW-1133">Transmembrane helix</keyword>
<dbReference type="GO" id="GO:0016020">
    <property type="term" value="C:membrane"/>
    <property type="evidence" value="ECO:0007669"/>
    <property type="project" value="UniProtKB-SubCell"/>
</dbReference>
<dbReference type="InterPro" id="IPR028082">
    <property type="entry name" value="Peripla_BP_I"/>
</dbReference>
<comment type="caution">
    <text evidence="6">The sequence shown here is derived from an EMBL/GenBank/DDBJ whole genome shotgun (WGS) entry which is preliminary data.</text>
</comment>
<dbReference type="GO" id="GO:0007165">
    <property type="term" value="P:signal transduction"/>
    <property type="evidence" value="ECO:0007669"/>
    <property type="project" value="TreeGrafter"/>
</dbReference>
<name>A0AAV2HYB2_LYMST</name>
<dbReference type="Proteomes" id="UP001497497">
    <property type="component" value="Unassembled WGS sequence"/>
</dbReference>
<keyword evidence="2" id="KW-0812">Transmembrane</keyword>
<gene>
    <name evidence="6" type="ORF">GSLYS_00011011001</name>
</gene>
<evidence type="ECO:0000256" key="3">
    <source>
        <dbReference type="ARBA" id="ARBA00022989"/>
    </source>
</evidence>
<evidence type="ECO:0000313" key="7">
    <source>
        <dbReference type="Proteomes" id="UP001497497"/>
    </source>
</evidence>
<evidence type="ECO:0000256" key="2">
    <source>
        <dbReference type="ARBA" id="ARBA00022692"/>
    </source>
</evidence>
<dbReference type="AlphaFoldDB" id="A0AAV2HYB2"/>
<dbReference type="SUPFAM" id="SSF53822">
    <property type="entry name" value="Periplasmic binding protein-like I"/>
    <property type="match status" value="1"/>
</dbReference>
<evidence type="ECO:0000256" key="1">
    <source>
        <dbReference type="ARBA" id="ARBA00004370"/>
    </source>
</evidence>
<dbReference type="GO" id="GO:0017046">
    <property type="term" value="F:peptide hormone binding"/>
    <property type="evidence" value="ECO:0007669"/>
    <property type="project" value="TreeGrafter"/>
</dbReference>
<proteinExistence type="predicted"/>
<evidence type="ECO:0000313" key="6">
    <source>
        <dbReference type="EMBL" id="CAL1537098.1"/>
    </source>
</evidence>
<keyword evidence="7" id="KW-1185">Reference proteome</keyword>
<evidence type="ECO:0000259" key="5">
    <source>
        <dbReference type="Pfam" id="PF01094"/>
    </source>
</evidence>
<feature type="domain" description="Receptor ligand binding region" evidence="5">
    <location>
        <begin position="32"/>
        <end position="156"/>
    </location>
</feature>
<dbReference type="PANTHER" id="PTHR44755:SF11">
    <property type="entry name" value="ATRIAL NATRIURETIC PEPTIDE RECEPTOR 3 ISOFORM X1"/>
    <property type="match status" value="1"/>
</dbReference>
<protein>
    <recommendedName>
        <fullName evidence="5">Receptor ligand binding region domain-containing protein</fullName>
    </recommendedName>
</protein>
<evidence type="ECO:0000256" key="4">
    <source>
        <dbReference type="ARBA" id="ARBA00023136"/>
    </source>
</evidence>
<dbReference type="GO" id="GO:0038023">
    <property type="term" value="F:signaling receptor activity"/>
    <property type="evidence" value="ECO:0007669"/>
    <property type="project" value="TreeGrafter"/>
</dbReference>
<feature type="non-terminal residue" evidence="6">
    <location>
        <position position="1"/>
    </location>
</feature>
<comment type="subcellular location">
    <subcellularLocation>
        <location evidence="1">Membrane</location>
    </subcellularLocation>
</comment>
<dbReference type="InterPro" id="IPR001828">
    <property type="entry name" value="ANF_lig-bd_rcpt"/>
</dbReference>
<keyword evidence="4" id="KW-0472">Membrane</keyword>
<organism evidence="6 7">
    <name type="scientific">Lymnaea stagnalis</name>
    <name type="common">Great pond snail</name>
    <name type="synonym">Helix stagnalis</name>
    <dbReference type="NCBI Taxonomy" id="6523"/>
    <lineage>
        <taxon>Eukaryota</taxon>
        <taxon>Metazoa</taxon>
        <taxon>Spiralia</taxon>
        <taxon>Lophotrochozoa</taxon>
        <taxon>Mollusca</taxon>
        <taxon>Gastropoda</taxon>
        <taxon>Heterobranchia</taxon>
        <taxon>Euthyneura</taxon>
        <taxon>Panpulmonata</taxon>
        <taxon>Hygrophila</taxon>
        <taxon>Lymnaeoidea</taxon>
        <taxon>Lymnaeidae</taxon>
        <taxon>Lymnaea</taxon>
    </lineage>
</organism>
<reference evidence="6 7" key="1">
    <citation type="submission" date="2024-04" db="EMBL/GenBank/DDBJ databases">
        <authorList>
            <consortium name="Genoscope - CEA"/>
            <person name="William W."/>
        </authorList>
    </citation>
    <scope>NUCLEOTIDE SEQUENCE [LARGE SCALE GENOMIC DNA]</scope>
</reference>